<dbReference type="RefSeq" id="XP_016737785.1">
    <property type="nucleotide sequence ID" value="XM_016882296.1"/>
</dbReference>
<reference evidence="2" key="1">
    <citation type="journal article" date="2020" name="Nat. Genet.">
        <title>Genomic diversifications of five Gossypium allopolyploid species and their impact on cotton improvement.</title>
        <authorList>
            <person name="Chen Z.J."/>
            <person name="Sreedasyam A."/>
            <person name="Ando A."/>
            <person name="Song Q."/>
            <person name="De Santiago L.M."/>
            <person name="Hulse-Kemp A.M."/>
            <person name="Ding M."/>
            <person name="Ye W."/>
            <person name="Kirkbride R.C."/>
            <person name="Jenkins J."/>
            <person name="Plott C."/>
            <person name="Lovell J."/>
            <person name="Lin Y.M."/>
            <person name="Vaughn R."/>
            <person name="Liu B."/>
            <person name="Simpson S."/>
            <person name="Scheffler B.E."/>
            <person name="Wen L."/>
            <person name="Saski C.A."/>
            <person name="Grover C.E."/>
            <person name="Hu G."/>
            <person name="Conover J.L."/>
            <person name="Carlson J.W."/>
            <person name="Shu S."/>
            <person name="Boston L.B."/>
            <person name="Williams M."/>
            <person name="Peterson D.G."/>
            <person name="McGee K."/>
            <person name="Jones D.C."/>
            <person name="Wendel J.F."/>
            <person name="Stelly D.M."/>
            <person name="Grimwood J."/>
            <person name="Schmutz J."/>
        </authorList>
    </citation>
    <scope>NUCLEOTIDE SEQUENCE [LARGE SCALE GENOMIC DNA]</scope>
    <source>
        <strain evidence="2">cv. TM-1</strain>
    </source>
</reference>
<protein>
    <recommendedName>
        <fullName evidence="4">RVP_2 domain-containing protein</fullName>
    </recommendedName>
</protein>
<dbReference type="PANTHER" id="PTHR15503">
    <property type="entry name" value="LDOC1 RELATED"/>
    <property type="match status" value="1"/>
</dbReference>
<gene>
    <name evidence="3" type="primary">LOC107947768</name>
</gene>
<keyword evidence="2" id="KW-1185">Reference proteome</keyword>
<evidence type="ECO:0000313" key="3">
    <source>
        <dbReference type="RefSeq" id="XP_016737785.1"/>
    </source>
</evidence>
<feature type="compositionally biased region" description="Polar residues" evidence="1">
    <location>
        <begin position="107"/>
        <end position="122"/>
    </location>
</feature>
<dbReference type="Pfam" id="PF08284">
    <property type="entry name" value="RVP_2"/>
    <property type="match status" value="1"/>
</dbReference>
<reference evidence="3" key="2">
    <citation type="submission" date="2025-08" db="UniProtKB">
        <authorList>
            <consortium name="RefSeq"/>
        </authorList>
    </citation>
    <scope>IDENTIFICATION</scope>
</reference>
<dbReference type="STRING" id="3635.A0A1U8NFJ1"/>
<dbReference type="GeneID" id="107947768"/>
<accession>A0A1U8NFJ1</accession>
<evidence type="ECO:0008006" key="4">
    <source>
        <dbReference type="Google" id="ProtNLM"/>
    </source>
</evidence>
<organism evidence="2 3">
    <name type="scientific">Gossypium hirsutum</name>
    <name type="common">Upland cotton</name>
    <name type="synonym">Gossypium mexicanum</name>
    <dbReference type="NCBI Taxonomy" id="3635"/>
    <lineage>
        <taxon>Eukaryota</taxon>
        <taxon>Viridiplantae</taxon>
        <taxon>Streptophyta</taxon>
        <taxon>Embryophyta</taxon>
        <taxon>Tracheophyta</taxon>
        <taxon>Spermatophyta</taxon>
        <taxon>Magnoliopsida</taxon>
        <taxon>eudicotyledons</taxon>
        <taxon>Gunneridae</taxon>
        <taxon>Pentapetalae</taxon>
        <taxon>rosids</taxon>
        <taxon>malvids</taxon>
        <taxon>Malvales</taxon>
        <taxon>Malvaceae</taxon>
        <taxon>Malvoideae</taxon>
        <taxon>Gossypium</taxon>
    </lineage>
</organism>
<evidence type="ECO:0000256" key="1">
    <source>
        <dbReference type="SAM" id="MobiDB-lite"/>
    </source>
</evidence>
<dbReference type="InterPro" id="IPR032567">
    <property type="entry name" value="RTL1-rel"/>
</dbReference>
<dbReference type="KEGG" id="ghi:107947768"/>
<dbReference type="PaxDb" id="3635-A0A1U8NFJ1"/>
<evidence type="ECO:0000313" key="2">
    <source>
        <dbReference type="Proteomes" id="UP000818029"/>
    </source>
</evidence>
<dbReference type="CDD" id="cd00303">
    <property type="entry name" value="retropepsin_like"/>
    <property type="match status" value="1"/>
</dbReference>
<name>A0A1U8NFJ1_GOSHI</name>
<feature type="region of interest" description="Disordered" evidence="1">
    <location>
        <begin position="105"/>
        <end position="137"/>
    </location>
</feature>
<sequence>MVASEYEKCVHFEDGFRDSLRVLIAQQKEHEFVVLMDKAKIAEERPKKWARPNGPIRMGVPVALTRMQPCSDCGKRHPGKCWRRLGAFLQCGSLEHWIRECPHHTDQMQASGPSSVQPQRAVQQPPKGHGPVRGGNDIGSTHSYVASTISKNLGISVEFTSSEITVLSLLGQSVRVNRLYRNVPLEIQGTKFLTNLIELPFGEFDLILSMDWLFEHRVSLDCVTKRVVLRILDDEKIVVTCERRDYLSNVIFTLVTEKLVRKGCEAFLAYVSVSVSGDFSIRDIRTVRDFLDVFPEELPGLPPNQEVEFGIELLPSTTLVSIAPYHMAPNELTKLKAQL</sequence>
<dbReference type="Gene3D" id="2.40.70.10">
    <property type="entry name" value="Acid Proteases"/>
    <property type="match status" value="1"/>
</dbReference>
<dbReference type="AlphaFoldDB" id="A0A1U8NFJ1"/>
<proteinExistence type="predicted"/>
<dbReference type="InterPro" id="IPR021109">
    <property type="entry name" value="Peptidase_aspartic_dom_sf"/>
</dbReference>
<dbReference type="Proteomes" id="UP000818029">
    <property type="component" value="Chromosome D09"/>
</dbReference>
<dbReference type="PANTHER" id="PTHR15503:SF45">
    <property type="entry name" value="RNA-DIRECTED DNA POLYMERASE HOMOLOG"/>
    <property type="match status" value="1"/>
</dbReference>